<dbReference type="GO" id="GO:0016874">
    <property type="term" value="F:ligase activity"/>
    <property type="evidence" value="ECO:0007669"/>
    <property type="project" value="UniProtKB-KW"/>
</dbReference>
<sequence>MVNIYIEIIESGKRPIFKALCIRLMEILNTLRNFAYWSIDALKGGEVKKDFQDIEKIFGYTSFTSLKEHQKPVLDNLLNAVVNNSTFYSGCKNYKSLSDFPIVNKSIIKDHFDDITFEDQESNYLPVKTSGSTGSPFSIFQTKRKKNRNTADTLYFAKLAGYTLGEKLLYLRLWAAYYKKPKMIAWLQNTEQLDVSDLNNTYVKAMVDRLEKDKSPKGWIGYPSGFESICKSLDALNAKPLDCNIKSIIAIAEGLSPEVKSKMEYYFKAPTVSRYSNVENGIIAQQMPNDNAFRINWASYVVEILDLESDVPVPNGTIGRIIITDLYNLATPMIRYDTGDIGAFVNDENSTDNIPKLESIQGRKMDALYKTNGDMLNPFTMHAYVYDFPEIKQLQFIQHKEKKYEIKVNTNVMFEGESLLIENFKNDIGTDAHVDIQYVDEIPSLKSGKRKISVNLYKQ</sequence>
<dbReference type="Gene3D" id="3.40.50.12780">
    <property type="entry name" value="N-terminal domain of ligase-like"/>
    <property type="match status" value="1"/>
</dbReference>
<evidence type="ECO:0000313" key="1">
    <source>
        <dbReference type="EMBL" id="TDY61338.1"/>
    </source>
</evidence>
<comment type="caution">
    <text evidence="1">The sequence shown here is derived from an EMBL/GenBank/DDBJ whole genome shotgun (WGS) entry which is preliminary data.</text>
</comment>
<reference evidence="1 2" key="1">
    <citation type="submission" date="2019-03" db="EMBL/GenBank/DDBJ databases">
        <title>Genomic Encyclopedia of Type Strains, Phase III (KMG-III): the genomes of soil and plant-associated and newly described type strains.</title>
        <authorList>
            <person name="Whitman W."/>
        </authorList>
    </citation>
    <scope>NUCLEOTIDE SEQUENCE [LARGE SCALE GENOMIC DNA]</scope>
    <source>
        <strain evidence="1 2">CECT 8301</strain>
    </source>
</reference>
<dbReference type="PANTHER" id="PTHR36932">
    <property type="entry name" value="CAPSULAR POLYSACCHARIDE BIOSYNTHESIS PROTEIN"/>
    <property type="match status" value="1"/>
</dbReference>
<keyword evidence="2" id="KW-1185">Reference proteome</keyword>
<accession>A0A4R8M8P6</accession>
<dbReference type="Proteomes" id="UP000294824">
    <property type="component" value="Unassembled WGS sequence"/>
</dbReference>
<protein>
    <submittedName>
        <fullName evidence="1">Phenylacetate-CoA ligase</fullName>
    </submittedName>
</protein>
<dbReference type="SUPFAM" id="SSF56801">
    <property type="entry name" value="Acetyl-CoA synthetase-like"/>
    <property type="match status" value="1"/>
</dbReference>
<gene>
    <name evidence="1" type="ORF">DFQ06_2665</name>
</gene>
<dbReference type="EMBL" id="SORL01000009">
    <property type="protein sequence ID" value="TDY61338.1"/>
    <property type="molecule type" value="Genomic_DNA"/>
</dbReference>
<keyword evidence="1" id="KW-0436">Ligase</keyword>
<proteinExistence type="predicted"/>
<dbReference type="PANTHER" id="PTHR36932:SF1">
    <property type="entry name" value="CAPSULAR POLYSACCHARIDE BIOSYNTHESIS PROTEIN"/>
    <property type="match status" value="1"/>
</dbReference>
<dbReference type="AlphaFoldDB" id="A0A4R8M8P6"/>
<dbReference type="RefSeq" id="WP_083415760.1">
    <property type="nucleotide sequence ID" value="NZ_FOLN01000005.1"/>
</dbReference>
<name>A0A4R8M8P6_9FLAO</name>
<evidence type="ECO:0000313" key="2">
    <source>
        <dbReference type="Proteomes" id="UP000294824"/>
    </source>
</evidence>
<dbReference type="InterPro" id="IPR042099">
    <property type="entry name" value="ANL_N_sf"/>
</dbReference>
<dbReference type="InterPro" id="IPR053158">
    <property type="entry name" value="CapK_Type1_Caps_Biosynth"/>
</dbReference>
<organism evidence="1 2">
    <name type="scientific">Algibacter lectus</name>
    <dbReference type="NCBI Taxonomy" id="221126"/>
    <lineage>
        <taxon>Bacteria</taxon>
        <taxon>Pseudomonadati</taxon>
        <taxon>Bacteroidota</taxon>
        <taxon>Flavobacteriia</taxon>
        <taxon>Flavobacteriales</taxon>
        <taxon>Flavobacteriaceae</taxon>
        <taxon>Algibacter</taxon>
    </lineage>
</organism>